<dbReference type="PANTHER" id="PTHR47027:SF25">
    <property type="entry name" value="REVERSE TRANSCRIPTASE DOMAIN-CONTAINING PROTEIN"/>
    <property type="match status" value="1"/>
</dbReference>
<reference evidence="3" key="1">
    <citation type="submission" date="2025-08" db="UniProtKB">
        <authorList>
            <consortium name="RefSeq"/>
        </authorList>
    </citation>
    <scope>IDENTIFICATION</scope>
    <source>
        <tissue evidence="3">Gonads</tissue>
    </source>
</reference>
<evidence type="ECO:0000313" key="3">
    <source>
        <dbReference type="RefSeq" id="XP_013416205.1"/>
    </source>
</evidence>
<accession>A0A1S3K0N6</accession>
<dbReference type="KEGG" id="lak:106177846"/>
<dbReference type="InterPro" id="IPR000477">
    <property type="entry name" value="RT_dom"/>
</dbReference>
<protein>
    <submittedName>
        <fullName evidence="3">Uncharacterized protein LOC106177846</fullName>
    </submittedName>
</protein>
<evidence type="ECO:0000313" key="2">
    <source>
        <dbReference type="Proteomes" id="UP000085678"/>
    </source>
</evidence>
<dbReference type="PROSITE" id="PS50878">
    <property type="entry name" value="RT_POL"/>
    <property type="match status" value="1"/>
</dbReference>
<evidence type="ECO:0000259" key="1">
    <source>
        <dbReference type="PROSITE" id="PS50878"/>
    </source>
</evidence>
<dbReference type="AlphaFoldDB" id="A0A1S3K0N6"/>
<sequence>MLVDFVMRAATEEDETGVNWVNGSELTDLDFADDIVLLAKDENDLKQLTSNLEIAARKFGLRISSEKTKVMYVGARNITPINVGTEITRFTCLGSLITMNGDAEMDVKSRVGKGARVFRRMNNIWKSTSMSTQLKICLYNA</sequence>
<name>A0A1S3K0N6_LINAN</name>
<proteinExistence type="predicted"/>
<feature type="domain" description="Reverse transcriptase" evidence="1">
    <location>
        <begin position="1"/>
        <end position="97"/>
    </location>
</feature>
<keyword evidence="2" id="KW-1185">Reference proteome</keyword>
<organism evidence="2 3">
    <name type="scientific">Lingula anatina</name>
    <name type="common">Brachiopod</name>
    <name type="synonym">Lingula unguis</name>
    <dbReference type="NCBI Taxonomy" id="7574"/>
    <lineage>
        <taxon>Eukaryota</taxon>
        <taxon>Metazoa</taxon>
        <taxon>Spiralia</taxon>
        <taxon>Lophotrochozoa</taxon>
        <taxon>Brachiopoda</taxon>
        <taxon>Linguliformea</taxon>
        <taxon>Lingulata</taxon>
        <taxon>Lingulida</taxon>
        <taxon>Linguloidea</taxon>
        <taxon>Lingulidae</taxon>
        <taxon>Lingula</taxon>
    </lineage>
</organism>
<dbReference type="InParanoid" id="A0A1S3K0N6"/>
<dbReference type="OrthoDB" id="6275812at2759"/>
<dbReference type="RefSeq" id="XP_013416205.1">
    <property type="nucleotide sequence ID" value="XM_013560751.1"/>
</dbReference>
<gene>
    <name evidence="3" type="primary">LOC106177846</name>
</gene>
<dbReference type="PANTHER" id="PTHR47027">
    <property type="entry name" value="REVERSE TRANSCRIPTASE DOMAIN-CONTAINING PROTEIN"/>
    <property type="match status" value="1"/>
</dbReference>
<dbReference type="Pfam" id="PF00078">
    <property type="entry name" value="RVT_1"/>
    <property type="match status" value="1"/>
</dbReference>
<dbReference type="Proteomes" id="UP000085678">
    <property type="component" value="Unplaced"/>
</dbReference>
<dbReference type="GeneID" id="106177846"/>
<dbReference type="STRING" id="7574.A0A1S3K0N6"/>